<dbReference type="Pfam" id="PF25596">
    <property type="entry name" value="CPSase_L_D1"/>
    <property type="match status" value="2"/>
</dbReference>
<feature type="binding site" evidence="17">
    <location>
        <position position="832"/>
    </location>
    <ligand>
        <name>Mn(2+)</name>
        <dbReference type="ChEBI" id="CHEBI:29035"/>
        <label>3</label>
    </ligand>
</feature>
<dbReference type="HAMAP" id="MF_01210_A">
    <property type="entry name" value="CPSase_L_chain_A"/>
    <property type="match status" value="1"/>
</dbReference>
<feature type="binding site" evidence="17">
    <location>
        <position position="832"/>
    </location>
    <ligand>
        <name>Mg(2+)</name>
        <dbReference type="ChEBI" id="CHEBI:18420"/>
        <label>4</label>
    </ligand>
</feature>
<dbReference type="Gene3D" id="1.10.1030.10">
    <property type="entry name" value="Carbamoyl-phosphate synthetase, large subunit oligomerisation domain"/>
    <property type="match status" value="1"/>
</dbReference>
<dbReference type="InterPro" id="IPR005480">
    <property type="entry name" value="CPSase_lsu_oligo"/>
</dbReference>
<dbReference type="SUPFAM" id="SSF48108">
    <property type="entry name" value="Carbamoyl phosphate synthetase, large subunit connection domain"/>
    <property type="match status" value="1"/>
</dbReference>
<name>A0A3G2R995_9FIRM</name>
<dbReference type="NCBIfam" id="TIGR01369">
    <property type="entry name" value="CPSaseII_lrg"/>
    <property type="match status" value="1"/>
</dbReference>
<dbReference type="EC" id="6.3.5.5" evidence="17"/>
<keyword evidence="21" id="KW-1185">Reference proteome</keyword>
<dbReference type="GO" id="GO:0004088">
    <property type="term" value="F:carbamoyl-phosphate synthase (glutamine-hydrolyzing) activity"/>
    <property type="evidence" value="ECO:0007669"/>
    <property type="project" value="UniProtKB-UniRule"/>
</dbReference>
<feature type="binding site" evidence="17">
    <location>
        <position position="169"/>
    </location>
    <ligand>
        <name>ATP</name>
        <dbReference type="ChEBI" id="CHEBI:30616"/>
        <label>1</label>
    </ligand>
</feature>
<dbReference type="SUPFAM" id="SSF52335">
    <property type="entry name" value="Methylglyoxal synthase-like"/>
    <property type="match status" value="1"/>
</dbReference>
<protein>
    <recommendedName>
        <fullName evidence="17">Carbamoyl phosphate synthase large chain</fullName>
        <ecNumber evidence="17">6.3.4.16</ecNumber>
        <ecNumber evidence="17">6.3.5.5</ecNumber>
    </recommendedName>
    <alternativeName>
        <fullName evidence="17">Carbamoyl phosphate synthetase ammonia chain</fullName>
    </alternativeName>
</protein>
<keyword evidence="10 17" id="KW-0067">ATP-binding</keyword>
<dbReference type="InterPro" id="IPR005479">
    <property type="entry name" value="CPAse_ATP-bd"/>
</dbReference>
<feature type="binding site" evidence="17">
    <location>
        <position position="707"/>
    </location>
    <ligand>
        <name>ATP</name>
        <dbReference type="ChEBI" id="CHEBI:30616"/>
        <label>2</label>
    </ligand>
</feature>
<evidence type="ECO:0000256" key="6">
    <source>
        <dbReference type="ARBA" id="ARBA00022605"/>
    </source>
</evidence>
<feature type="binding site" evidence="17">
    <location>
        <position position="300"/>
    </location>
    <ligand>
        <name>Mn(2+)</name>
        <dbReference type="ChEBI" id="CHEBI:29035"/>
        <label>2</label>
    </ligand>
</feature>
<feature type="binding site" evidence="17">
    <location>
        <position position="284"/>
    </location>
    <ligand>
        <name>Mn(2+)</name>
        <dbReference type="ChEBI" id="CHEBI:29035"/>
        <label>1</label>
    </ligand>
</feature>
<dbReference type="PROSITE" id="PS00867">
    <property type="entry name" value="CPSASE_2"/>
    <property type="match status" value="2"/>
</dbReference>
<evidence type="ECO:0000256" key="4">
    <source>
        <dbReference type="ARBA" id="ARBA00022571"/>
    </source>
</evidence>
<feature type="binding site" evidence="17">
    <location>
        <position position="834"/>
    </location>
    <ligand>
        <name>Mn(2+)</name>
        <dbReference type="ChEBI" id="CHEBI:29035"/>
        <label>4</label>
    </ligand>
</feature>
<evidence type="ECO:0000256" key="7">
    <source>
        <dbReference type="ARBA" id="ARBA00022723"/>
    </source>
</evidence>
<dbReference type="FunFam" id="3.30.470.20:FF:000026">
    <property type="entry name" value="Carbamoyl-phosphate synthase large chain"/>
    <property type="match status" value="1"/>
</dbReference>
<feature type="binding site" evidence="17">
    <location>
        <position position="748"/>
    </location>
    <ligand>
        <name>ATP</name>
        <dbReference type="ChEBI" id="CHEBI:30616"/>
        <label>2</label>
    </ligand>
</feature>
<feature type="binding site" evidence="17">
    <location>
        <position position="298"/>
    </location>
    <ligand>
        <name>Mn(2+)</name>
        <dbReference type="ChEBI" id="CHEBI:29035"/>
        <label>1</label>
    </ligand>
</feature>
<dbReference type="GO" id="GO:0046872">
    <property type="term" value="F:metal ion binding"/>
    <property type="evidence" value="ECO:0007669"/>
    <property type="project" value="UniProtKB-KW"/>
</dbReference>
<evidence type="ECO:0000256" key="8">
    <source>
        <dbReference type="ARBA" id="ARBA00022737"/>
    </source>
</evidence>
<feature type="binding site" evidence="17">
    <location>
        <position position="752"/>
    </location>
    <ligand>
        <name>ATP</name>
        <dbReference type="ChEBI" id="CHEBI:30616"/>
        <label>2</label>
    </ligand>
</feature>
<dbReference type="InterPro" id="IPR013815">
    <property type="entry name" value="ATP_grasp_subdomain_1"/>
</dbReference>
<dbReference type="GO" id="GO:0006541">
    <property type="term" value="P:glutamine metabolic process"/>
    <property type="evidence" value="ECO:0007669"/>
    <property type="project" value="TreeGrafter"/>
</dbReference>
<feature type="binding site" evidence="17">
    <location>
        <position position="129"/>
    </location>
    <ligand>
        <name>ATP</name>
        <dbReference type="ChEBI" id="CHEBI:30616"/>
        <label>1</label>
    </ligand>
</feature>
<dbReference type="PRINTS" id="PR00098">
    <property type="entry name" value="CPSASE"/>
</dbReference>
<keyword evidence="7" id="KW-0479">Metal-binding</keyword>
<evidence type="ECO:0000256" key="15">
    <source>
        <dbReference type="ARBA" id="ARBA00048816"/>
    </source>
</evidence>
<keyword evidence="11" id="KW-0460">Magnesium</keyword>
<evidence type="ECO:0000256" key="3">
    <source>
        <dbReference type="ARBA" id="ARBA00009799"/>
    </source>
</evidence>
<dbReference type="PROSITE" id="PS51855">
    <property type="entry name" value="MGS"/>
    <property type="match status" value="1"/>
</dbReference>
<dbReference type="InterPro" id="IPR006275">
    <property type="entry name" value="CPSase_lsu"/>
</dbReference>
<feature type="binding site" evidence="17">
    <location>
        <position position="215"/>
    </location>
    <ligand>
        <name>ATP</name>
        <dbReference type="ChEBI" id="CHEBI:30616"/>
        <label>1</label>
    </ligand>
</feature>
<dbReference type="CDD" id="cd01424">
    <property type="entry name" value="MGS_CPS_II"/>
    <property type="match status" value="1"/>
</dbReference>
<evidence type="ECO:0000256" key="12">
    <source>
        <dbReference type="ARBA" id="ARBA00022975"/>
    </source>
</evidence>
<comment type="caution">
    <text evidence="17">Lacks conserved residue(s) required for the propagation of feature annotation.</text>
</comment>
<gene>
    <name evidence="17" type="primary">carB</name>
    <name evidence="20" type="ORF">D2962_16570</name>
</gene>
<evidence type="ECO:0000313" key="21">
    <source>
        <dbReference type="Proteomes" id="UP000280960"/>
    </source>
</evidence>
<keyword evidence="9 17" id="KW-0547">Nucleotide-binding</keyword>
<feature type="binding site" evidence="17">
    <location>
        <position position="777"/>
    </location>
    <ligand>
        <name>ATP</name>
        <dbReference type="ChEBI" id="CHEBI:30616"/>
        <label>2</label>
    </ligand>
</feature>
<keyword evidence="6 17" id="KW-0028">Amino-acid biosynthesis</keyword>
<evidence type="ECO:0000256" key="10">
    <source>
        <dbReference type="ARBA" id="ARBA00022840"/>
    </source>
</evidence>
<feature type="binding site" evidence="17">
    <location>
        <position position="284"/>
    </location>
    <ligand>
        <name>Mg(2+)</name>
        <dbReference type="ChEBI" id="CHEBI:18420"/>
        <label>1</label>
    </ligand>
</feature>
<dbReference type="NCBIfam" id="NF009455">
    <property type="entry name" value="PRK12815.1"/>
    <property type="match status" value="1"/>
</dbReference>
<sequence>MPKDKSLKKVMVIGSGPIIIGQAAEFDYAGTQACLSLKEEGLEVVLINSNPATIMTDSHIADRVYIEPLTPEFAASVIRREKPDGLLPTLGGQVGLNLAVELAEKGILDREGVRLLGTPLSSIKKAEDRELFKKLMQEIGEPVPDSRIVHSLKEAKAFAREAGYPLIVRPAYTLGGTGGGIAHDEAELMEITAHGLSQSRIHQVLLEKSLLGMKEIEYEVMRDKKDQCITICNMENIDPVGIHTGDSIVVAPSQTLSDREYQMLRSASLKIIRALGIEGGCNVQYALDPDTGKYYVIEVNPRVSRSSALASKATGYPIAKIASKIAIGLTLDEMKNPVTGKTSACFEPALDYVVVKMPRWPFDKFTNADRTLGTQMKATGEVMSIDRTLEGALMKAVRSLEQGVIDLSLKSMTNVGLAEIKEEIEKATDERFFAIAEALRRGVSVNEIYEMSKIDRFFLEKIDNIVKMEKRIKEEELSPELLRQAKQMQFPDKVIANLRNTGEEEIKALRQQYGILPTYKIVDTCAAEFEAETPYFYSTFEQENEAGSGDKPAVVIIGSGPIRIGQGIEFDYCCVHSVWAARDAGYRTIIINNNPETVSTDFNTADRLYFEPLYIEDVMAVIEQEKPVGAIVQFGGQTAINLAQALQQRGVRILGTAVESIDAAEDREKFDALLNELNIPRPKAGAARSTEEALQKAKDIGFPLLVRPSYVLGGRAMEIVYNMKELKTYMEEAVEASPEKPVLIDRYIGGTEVEVDAICDGREVLIPGIMEHIERAGIHSGDSIAVYPHQTLSGPAVEKIVDYTEKIALKLNVKGLINIQFVVQGDDVYIIEVNPRSSRTVPYLSKITGVPMVDVATKIALGRSLGELGYRGGLMPKPDFVAIKAPVFSFSKLRQVEPSLGPEMKSTGEVLGIENTFEKALYKAFTASGLKVPTDGAILATIADRDKPEAVNLLKKFYSLGFTIYATAGTARALQEAGVKATAVNKVEEGSPNILDLLREGKVDMIINTLTRGRAPERDGFKIRRAAAEDGIPCITSLDTARALYEVIEATAIKLMPIK</sequence>
<feature type="binding site" evidence="17">
    <location>
        <position position="241"/>
    </location>
    <ligand>
        <name>ATP</name>
        <dbReference type="ChEBI" id="CHEBI:30616"/>
        <label>1</label>
    </ligand>
</feature>
<dbReference type="GO" id="GO:0044205">
    <property type="term" value="P:'de novo' UMP biosynthetic process"/>
    <property type="evidence" value="ECO:0007669"/>
    <property type="project" value="UniProtKB-UniRule"/>
</dbReference>
<feature type="binding site" evidence="17">
    <location>
        <position position="820"/>
    </location>
    <ligand>
        <name>Mg(2+)</name>
        <dbReference type="ChEBI" id="CHEBI:18420"/>
        <label>3</label>
    </ligand>
</feature>
<feature type="domain" description="MGS-like" evidence="19">
    <location>
        <begin position="930"/>
        <end position="1059"/>
    </location>
</feature>
<comment type="catalytic activity">
    <reaction evidence="14 17">
        <text>hydrogencarbonate + NH4(+) + 2 ATP = carbamoyl phosphate + 2 ADP + phosphate + 2 H(+)</text>
        <dbReference type="Rhea" id="RHEA:18029"/>
        <dbReference type="ChEBI" id="CHEBI:15378"/>
        <dbReference type="ChEBI" id="CHEBI:17544"/>
        <dbReference type="ChEBI" id="CHEBI:28938"/>
        <dbReference type="ChEBI" id="CHEBI:30616"/>
        <dbReference type="ChEBI" id="CHEBI:43474"/>
        <dbReference type="ChEBI" id="CHEBI:58228"/>
        <dbReference type="ChEBI" id="CHEBI:456216"/>
        <dbReference type="EC" id="6.3.4.16"/>
    </reaction>
</comment>
<keyword evidence="13" id="KW-0464">Manganese</keyword>
<dbReference type="FunFam" id="3.40.50.20:FF:000001">
    <property type="entry name" value="Carbamoyl-phosphate synthase large chain"/>
    <property type="match status" value="1"/>
</dbReference>
<dbReference type="SUPFAM" id="SSF56059">
    <property type="entry name" value="Glutathione synthetase ATP-binding domain-like"/>
    <property type="match status" value="2"/>
</dbReference>
<comment type="domain">
    <text evidence="17">The large subunit is composed of 2 ATP-grasp domains that are involved in binding the 2 ATP molecules needed for carbamoyl phosphate synthesis. The N-terminal ATP-grasp domain (referred to as the carboxyphosphate synthetic component) catalyzes the ATP-dependent phosphorylation of hydrogencarbonate to carboxyphosphate and the subsequent nucleophilic attack by ammonia to form a carbamate intermediate. The C-terminal ATP-grasp domain (referred to as the carbamoyl phosphate synthetic component) then catalyzes the phosphorylation of carbamate with the second ATP to form the end product carbamoyl phosphate. The reactive and unstable enzyme intermediates are sequentially channeled from one active site to the next through the interior of the protein over a distance of at least 96 A.</text>
</comment>
<feature type="binding site" evidence="17">
    <location>
        <position position="820"/>
    </location>
    <ligand>
        <name>ATP</name>
        <dbReference type="ChEBI" id="CHEBI:30616"/>
        <label>2</label>
    </ligand>
</feature>
<comment type="cofactor">
    <cofactor evidence="1">
        <name>Mn(2+)</name>
        <dbReference type="ChEBI" id="CHEBI:29035"/>
    </cofactor>
</comment>
<dbReference type="InterPro" id="IPR033937">
    <property type="entry name" value="MGS_CPS_CarB"/>
</dbReference>
<dbReference type="InterPro" id="IPR011761">
    <property type="entry name" value="ATP-grasp"/>
</dbReference>
<dbReference type="Gene3D" id="3.40.50.1380">
    <property type="entry name" value="Methylglyoxal synthase-like domain"/>
    <property type="match status" value="1"/>
</dbReference>
<dbReference type="InterPro" id="IPR016185">
    <property type="entry name" value="PreATP-grasp_dom_sf"/>
</dbReference>
<comment type="pathway">
    <text evidence="17">Pyrimidine metabolism; UMP biosynthesis via de novo pathway; (S)-dihydroorotate from bicarbonate: step 1/3.</text>
</comment>
<dbReference type="PROSITE" id="PS00866">
    <property type="entry name" value="CPSASE_1"/>
    <property type="match status" value="2"/>
</dbReference>
<dbReference type="UniPathway" id="UPA00068">
    <property type="reaction ID" value="UER00171"/>
</dbReference>
<dbReference type="Proteomes" id="UP000280960">
    <property type="component" value="Chromosome"/>
</dbReference>
<dbReference type="InterPro" id="IPR036897">
    <property type="entry name" value="CarbamoylP_synth_lsu_oligo_sf"/>
</dbReference>
<dbReference type="EMBL" id="CP033169">
    <property type="protein sequence ID" value="AYO31993.1"/>
    <property type="molecule type" value="Genomic_DNA"/>
</dbReference>
<dbReference type="KEGG" id="bacg:D2962_16570"/>
<dbReference type="FunFam" id="3.30.470.20:FF:000001">
    <property type="entry name" value="Carbamoyl-phosphate synthase large chain"/>
    <property type="match status" value="1"/>
</dbReference>
<feature type="binding site" evidence="17">
    <location>
        <position position="746"/>
    </location>
    <ligand>
        <name>ATP</name>
        <dbReference type="ChEBI" id="CHEBI:30616"/>
        <label>2</label>
    </ligand>
</feature>
<dbReference type="SMART" id="SM00851">
    <property type="entry name" value="MGS"/>
    <property type="match status" value="1"/>
</dbReference>
<feature type="domain" description="ATP-grasp" evidence="18">
    <location>
        <begin position="671"/>
        <end position="861"/>
    </location>
</feature>
<dbReference type="InterPro" id="IPR011607">
    <property type="entry name" value="MGS-like_dom"/>
</dbReference>
<feature type="binding site" evidence="17">
    <location>
        <position position="300"/>
    </location>
    <ligand>
        <name>Mg(2+)</name>
        <dbReference type="ChEBI" id="CHEBI:18420"/>
        <label>2</label>
    </ligand>
</feature>
<evidence type="ECO:0000256" key="9">
    <source>
        <dbReference type="ARBA" id="ARBA00022741"/>
    </source>
</evidence>
<dbReference type="SUPFAM" id="SSF52440">
    <property type="entry name" value="PreATP-grasp domain"/>
    <property type="match status" value="2"/>
</dbReference>
<comment type="subunit">
    <text evidence="17">Composed of two chains; the small (or glutamine) chain promotes the hydrolysis of glutamine to ammonia, which is used by the large (or ammonia) chain to synthesize carbamoyl phosphate. Tetramer of heterodimers (alpha,beta)4.</text>
</comment>
<dbReference type="HAMAP" id="MF_01210_B">
    <property type="entry name" value="CPSase_L_chain_B"/>
    <property type="match status" value="1"/>
</dbReference>
<feature type="binding site" evidence="17">
    <location>
        <position position="779"/>
    </location>
    <ligand>
        <name>ATP</name>
        <dbReference type="ChEBI" id="CHEBI:30616"/>
        <label>2</label>
    </ligand>
</feature>
<keyword evidence="4 17" id="KW-0055">Arginine biosynthesis</keyword>
<evidence type="ECO:0000256" key="16">
    <source>
        <dbReference type="ARBA" id="ARBA00060037"/>
    </source>
</evidence>
<dbReference type="PANTHER" id="PTHR11405:SF53">
    <property type="entry name" value="CARBAMOYL-PHOSPHATE SYNTHASE [AMMONIA], MITOCHONDRIAL"/>
    <property type="match status" value="1"/>
</dbReference>
<dbReference type="PROSITE" id="PS50975">
    <property type="entry name" value="ATP_GRASP"/>
    <property type="match status" value="2"/>
</dbReference>
<feature type="binding site" evidence="17">
    <location>
        <position position="298"/>
    </location>
    <ligand>
        <name>Mg(2+)</name>
        <dbReference type="ChEBI" id="CHEBI:18420"/>
        <label>2</label>
    </ligand>
</feature>
<dbReference type="Gene3D" id="3.40.50.20">
    <property type="match status" value="2"/>
</dbReference>
<evidence type="ECO:0000256" key="14">
    <source>
        <dbReference type="ARBA" id="ARBA00047359"/>
    </source>
</evidence>
<feature type="binding site" evidence="17">
    <location>
        <position position="284"/>
    </location>
    <ligand>
        <name>ATP</name>
        <dbReference type="ChEBI" id="CHEBI:30616"/>
        <label>1</label>
    </ligand>
</feature>
<feature type="binding site" evidence="17">
    <location>
        <position position="834"/>
    </location>
    <ligand>
        <name>Mg(2+)</name>
        <dbReference type="ChEBI" id="CHEBI:18420"/>
        <label>4</label>
    </ligand>
</feature>
<dbReference type="GO" id="GO:0005524">
    <property type="term" value="F:ATP binding"/>
    <property type="evidence" value="ECO:0007669"/>
    <property type="project" value="UniProtKB-UniRule"/>
</dbReference>
<feature type="binding site" evidence="17">
    <location>
        <position position="298"/>
    </location>
    <ligand>
        <name>ATP</name>
        <dbReference type="ChEBI" id="CHEBI:30616"/>
        <label>1</label>
    </ligand>
</feature>
<feature type="binding site" evidence="17">
    <location>
        <position position="243"/>
    </location>
    <ligand>
        <name>ATP</name>
        <dbReference type="ChEBI" id="CHEBI:30616"/>
        <label>1</label>
    </ligand>
</feature>
<evidence type="ECO:0000259" key="19">
    <source>
        <dbReference type="PROSITE" id="PS51855"/>
    </source>
</evidence>
<evidence type="ECO:0000259" key="18">
    <source>
        <dbReference type="PROSITE" id="PS50975"/>
    </source>
</evidence>
<dbReference type="InterPro" id="IPR036914">
    <property type="entry name" value="MGS-like_dom_sf"/>
</dbReference>
<feature type="binding site" evidence="17">
    <location>
        <position position="832"/>
    </location>
    <ligand>
        <name>ATP</name>
        <dbReference type="ChEBI" id="CHEBI:30616"/>
        <label>2</label>
    </ligand>
</feature>
<evidence type="ECO:0000256" key="5">
    <source>
        <dbReference type="ARBA" id="ARBA00022598"/>
    </source>
</evidence>
<dbReference type="Pfam" id="PF02786">
    <property type="entry name" value="CPSase_L_D2"/>
    <property type="match status" value="2"/>
</dbReference>
<keyword evidence="12 17" id="KW-0665">Pyrimidine biosynthesis</keyword>
<dbReference type="UniPathway" id="UPA00070">
    <property type="reaction ID" value="UER00115"/>
</dbReference>
<feature type="region of interest" description="Carbamoyl phosphate synthetic domain" evidence="17">
    <location>
        <begin position="547"/>
        <end position="929"/>
    </location>
</feature>
<evidence type="ECO:0000256" key="2">
    <source>
        <dbReference type="ARBA" id="ARBA00005077"/>
    </source>
</evidence>
<feature type="binding site" evidence="17">
    <location>
        <position position="780"/>
    </location>
    <ligand>
        <name>ATP</name>
        <dbReference type="ChEBI" id="CHEBI:30616"/>
        <label>2</label>
    </ligand>
</feature>
<dbReference type="AlphaFoldDB" id="A0A3G2R995"/>
<comment type="catalytic activity">
    <reaction evidence="15 17">
        <text>hydrogencarbonate + L-glutamine + 2 ATP + H2O = carbamoyl phosphate + L-glutamate + 2 ADP + phosphate + 2 H(+)</text>
        <dbReference type="Rhea" id="RHEA:18633"/>
        <dbReference type="ChEBI" id="CHEBI:15377"/>
        <dbReference type="ChEBI" id="CHEBI:15378"/>
        <dbReference type="ChEBI" id="CHEBI:17544"/>
        <dbReference type="ChEBI" id="CHEBI:29985"/>
        <dbReference type="ChEBI" id="CHEBI:30616"/>
        <dbReference type="ChEBI" id="CHEBI:43474"/>
        <dbReference type="ChEBI" id="CHEBI:58228"/>
        <dbReference type="ChEBI" id="CHEBI:58359"/>
        <dbReference type="ChEBI" id="CHEBI:456216"/>
        <dbReference type="EC" id="6.3.5.5"/>
    </reaction>
</comment>
<keyword evidence="8 17" id="KW-0677">Repeat</keyword>
<comment type="similarity">
    <text evidence="3 17">Belongs to the CarB family.</text>
</comment>
<dbReference type="GO" id="GO:0005737">
    <property type="term" value="C:cytoplasm"/>
    <property type="evidence" value="ECO:0007669"/>
    <property type="project" value="TreeGrafter"/>
</dbReference>
<dbReference type="PANTHER" id="PTHR11405">
    <property type="entry name" value="CARBAMOYLTRANSFERASE FAMILY MEMBER"/>
    <property type="match status" value="1"/>
</dbReference>
<dbReference type="InterPro" id="IPR005483">
    <property type="entry name" value="CPSase_dom"/>
</dbReference>
<feature type="binding site" evidence="17">
    <location>
        <position position="298"/>
    </location>
    <ligand>
        <name>Mg(2+)</name>
        <dbReference type="ChEBI" id="CHEBI:18420"/>
        <label>1</label>
    </ligand>
</feature>
<dbReference type="Pfam" id="PF02787">
    <property type="entry name" value="CPSase_L_D3"/>
    <property type="match status" value="1"/>
</dbReference>
<feature type="binding site" evidence="17">
    <location>
        <position position="820"/>
    </location>
    <ligand>
        <name>Mn(2+)</name>
        <dbReference type="ChEBI" id="CHEBI:29035"/>
        <label>3</label>
    </ligand>
</feature>
<feature type="binding site" evidence="17">
    <location>
        <position position="778"/>
    </location>
    <ligand>
        <name>ATP</name>
        <dbReference type="ChEBI" id="CHEBI:30616"/>
        <label>2</label>
    </ligand>
</feature>
<evidence type="ECO:0000313" key="20">
    <source>
        <dbReference type="EMBL" id="AYO31993.1"/>
    </source>
</evidence>
<accession>A0A3G2R995</accession>
<comment type="function">
    <text evidence="16">Small subunit of the glutamine-dependent carbamoyl phosphate synthetase (CPSase). CPSase catalyzes the formation of carbamoyl phosphate from the ammonia moiety of glutamine, carbonate, and phosphate donated by ATP, constituting the first step of the biosynthetic pathway leading to pyrimidine nucleotides. The large subunit (synthetase) binds the substrates ammonia (free or transferred from glutamine from the small subunit), hydrogencarbonate and ATP and carries out an ATP-coupled ligase reaction, activating hydrogencarbonate by forming carboxy phosphate which reacts with ammonia to form carbamoyl phosphate.</text>
</comment>
<comment type="function">
    <text evidence="17">Large subunit of the glutamine-dependent carbamoyl phosphate synthetase (CPSase). CPSase catalyzes the formation of carbamoyl phosphate from the ammonia moiety of glutamine, carbonate, and phosphate donated by ATP, constituting the first step of 2 biosynthetic pathways, one leading to arginine and/or urea and the other to pyrimidine nucleotides. The large subunit (synthetase) binds the substrates ammonia (free or transferred from glutamine from the small subunit), hydrogencarbonate and ATP and carries out an ATP-coupled ligase reaction, activating hydrogencarbonate by forming carboxy phosphate which reacts with ammonia to form carbamoyl phosphate.</text>
</comment>
<keyword evidence="5 17" id="KW-0436">Ligase</keyword>
<feature type="binding site" evidence="17">
    <location>
        <position position="175"/>
    </location>
    <ligand>
        <name>ATP</name>
        <dbReference type="ChEBI" id="CHEBI:30616"/>
        <label>1</label>
    </ligand>
</feature>
<feature type="region of interest" description="Carboxyphosphate synthetic domain" evidence="17">
    <location>
        <begin position="1"/>
        <end position="401"/>
    </location>
</feature>
<dbReference type="Gene3D" id="3.30.470.20">
    <property type="entry name" value="ATP-grasp fold, B domain"/>
    <property type="match status" value="2"/>
</dbReference>
<feature type="binding site" evidence="17">
    <location>
        <position position="176"/>
    </location>
    <ligand>
        <name>ATP</name>
        <dbReference type="ChEBI" id="CHEBI:30616"/>
        <label>1</label>
    </ligand>
</feature>
<feature type="region of interest" description="Allosteric domain" evidence="17">
    <location>
        <begin position="930"/>
        <end position="1059"/>
    </location>
</feature>
<evidence type="ECO:0000256" key="13">
    <source>
        <dbReference type="ARBA" id="ARBA00023211"/>
    </source>
</evidence>
<feature type="binding site" evidence="17">
    <location>
        <position position="210"/>
    </location>
    <ligand>
        <name>ATP</name>
        <dbReference type="ChEBI" id="CHEBI:30616"/>
        <label>1</label>
    </ligand>
</feature>
<feature type="domain" description="ATP-grasp" evidence="18">
    <location>
        <begin position="133"/>
        <end position="327"/>
    </location>
</feature>
<dbReference type="EC" id="6.3.4.16" evidence="17"/>
<dbReference type="GO" id="GO:0004087">
    <property type="term" value="F:carbamoyl-phosphate synthase (ammonia) activity"/>
    <property type="evidence" value="ECO:0007669"/>
    <property type="project" value="UniProtKB-EC"/>
</dbReference>
<dbReference type="Gene3D" id="3.30.1490.20">
    <property type="entry name" value="ATP-grasp fold, A domain"/>
    <property type="match status" value="1"/>
</dbReference>
<dbReference type="FunFam" id="1.10.1030.10:FF:000002">
    <property type="entry name" value="Carbamoyl-phosphate synthase large chain"/>
    <property type="match status" value="1"/>
</dbReference>
<reference evidence="20 21" key="1">
    <citation type="submission" date="2018-10" db="EMBL/GenBank/DDBJ databases">
        <authorList>
            <person name="Zhang X."/>
        </authorList>
    </citation>
    <scope>NUCLEOTIDE SEQUENCE [LARGE SCALE GENOMIC DNA]</scope>
    <source>
        <strain evidence="20 21">SK-G1</strain>
    </source>
</reference>
<comment type="pathway">
    <text evidence="2 17">Amino-acid biosynthesis; L-arginine biosynthesis; carbamoyl phosphate from bicarbonate: step 1/1.</text>
</comment>
<feature type="binding site" evidence="17">
    <location>
        <position position="832"/>
    </location>
    <ligand>
        <name>Mg(2+)</name>
        <dbReference type="ChEBI" id="CHEBI:18420"/>
        <label>3</label>
    </ligand>
</feature>
<dbReference type="SMART" id="SM01096">
    <property type="entry name" value="CPSase_L_D3"/>
    <property type="match status" value="1"/>
</dbReference>
<feature type="binding site" evidence="17">
    <location>
        <position position="208"/>
    </location>
    <ligand>
        <name>ATP</name>
        <dbReference type="ChEBI" id="CHEBI:30616"/>
        <label>1</label>
    </ligand>
</feature>
<feature type="binding site" evidence="17">
    <location>
        <position position="242"/>
    </location>
    <ligand>
        <name>ATP</name>
        <dbReference type="ChEBI" id="CHEBI:30616"/>
        <label>1</label>
    </ligand>
</feature>
<feature type="binding site" evidence="17">
    <location>
        <position position="298"/>
    </location>
    <ligand>
        <name>Mn(2+)</name>
        <dbReference type="ChEBI" id="CHEBI:29035"/>
        <label>2</label>
    </ligand>
</feature>
<feature type="binding site" evidence="17">
    <location>
        <position position="832"/>
    </location>
    <ligand>
        <name>Mn(2+)</name>
        <dbReference type="ChEBI" id="CHEBI:29035"/>
        <label>4</label>
    </ligand>
</feature>
<evidence type="ECO:0000256" key="1">
    <source>
        <dbReference type="ARBA" id="ARBA00001936"/>
    </source>
</evidence>
<dbReference type="FunFam" id="3.40.50.20:FF:000002">
    <property type="entry name" value="Carbamoyl-phosphate synthase large chain"/>
    <property type="match status" value="1"/>
</dbReference>
<dbReference type="InterPro" id="IPR058047">
    <property type="entry name" value="CPSase_preATP-grasp"/>
</dbReference>
<organism evidence="20 21">
    <name type="scientific">Biomaibacter acetigenes</name>
    <dbReference type="NCBI Taxonomy" id="2316383"/>
    <lineage>
        <taxon>Bacteria</taxon>
        <taxon>Bacillati</taxon>
        <taxon>Bacillota</taxon>
        <taxon>Clostridia</taxon>
        <taxon>Thermosediminibacterales</taxon>
        <taxon>Tepidanaerobacteraceae</taxon>
        <taxon>Biomaibacter</taxon>
    </lineage>
</organism>
<dbReference type="RefSeq" id="WP_122015623.1">
    <property type="nucleotide sequence ID" value="NZ_CP033169.1"/>
</dbReference>
<comment type="cofactor">
    <cofactor evidence="17">
        <name>Mg(2+)</name>
        <dbReference type="ChEBI" id="CHEBI:18420"/>
    </cofactor>
    <cofactor evidence="17">
        <name>Mn(2+)</name>
        <dbReference type="ChEBI" id="CHEBI:29035"/>
    </cofactor>
    <text evidence="17">Binds 4 Mg(2+) or Mn(2+) ions per subunit.</text>
</comment>
<evidence type="ECO:0000256" key="17">
    <source>
        <dbReference type="HAMAP-Rule" id="MF_01210"/>
    </source>
</evidence>
<dbReference type="NCBIfam" id="NF003671">
    <property type="entry name" value="PRK05294.1"/>
    <property type="match status" value="1"/>
</dbReference>
<dbReference type="Pfam" id="PF02142">
    <property type="entry name" value="MGS"/>
    <property type="match status" value="1"/>
</dbReference>
<dbReference type="GO" id="GO:0006526">
    <property type="term" value="P:L-arginine biosynthetic process"/>
    <property type="evidence" value="ECO:0007669"/>
    <property type="project" value="UniProtKB-UniRule"/>
</dbReference>
<dbReference type="FunFam" id="3.30.1490.20:FF:000001">
    <property type="entry name" value="Carbamoyl-phosphate synthase large chain"/>
    <property type="match status" value="1"/>
</dbReference>
<proteinExistence type="inferred from homology"/>
<evidence type="ECO:0000256" key="11">
    <source>
        <dbReference type="ARBA" id="ARBA00022842"/>
    </source>
</evidence>